<name>G4YI41_PHYSP</name>
<organism evidence="1 2">
    <name type="scientific">Phytophthora sojae (strain P6497)</name>
    <name type="common">Soybean stem and root rot agent</name>
    <name type="synonym">Phytophthora megasperma f. sp. glycines</name>
    <dbReference type="NCBI Taxonomy" id="1094619"/>
    <lineage>
        <taxon>Eukaryota</taxon>
        <taxon>Sar</taxon>
        <taxon>Stramenopiles</taxon>
        <taxon>Oomycota</taxon>
        <taxon>Peronosporomycetes</taxon>
        <taxon>Peronosporales</taxon>
        <taxon>Peronosporaceae</taxon>
        <taxon>Phytophthora</taxon>
    </lineage>
</organism>
<dbReference type="Gene3D" id="1.25.40.20">
    <property type="entry name" value="Ankyrin repeat-containing domain"/>
    <property type="match status" value="1"/>
</dbReference>
<sequence>MKSYYGSRWDPSYFRWMVANCDAPLTTDAMDGAASNGKLSSVKWLHSHRVEGCTTAAMDRAASRGRLDIVKWLHENRTEGSTTAAMDGATMSLGKGISPPSSGCMRGCSPAAMVNAASNGHLEVVKYVHTEIKQPATSAAITAAAENGHLLVVNYLHENRTEACGANAILRATRKRHTAVVKYLLKHDECRAAYKPKNATMLADGVVSTRKKIWRFIFGLVV</sequence>
<dbReference type="PANTHER" id="PTHR46586">
    <property type="entry name" value="ANKYRIN REPEAT-CONTAINING PROTEIN"/>
    <property type="match status" value="1"/>
</dbReference>
<protein>
    <submittedName>
        <fullName evidence="1">Uncharacterized protein</fullName>
    </submittedName>
</protein>
<proteinExistence type="predicted"/>
<dbReference type="InterPro" id="IPR052050">
    <property type="entry name" value="SecEffector_AnkRepeat"/>
</dbReference>
<dbReference type="Pfam" id="PF12796">
    <property type="entry name" value="Ank_2"/>
    <property type="match status" value="1"/>
</dbReference>
<dbReference type="AlphaFoldDB" id="G4YI41"/>
<dbReference type="InterPro" id="IPR036770">
    <property type="entry name" value="Ankyrin_rpt-contain_sf"/>
</dbReference>
<keyword evidence="2" id="KW-1185">Reference proteome</keyword>
<dbReference type="RefSeq" id="XP_009514327.1">
    <property type="nucleotide sequence ID" value="XM_009516032.1"/>
</dbReference>
<dbReference type="Proteomes" id="UP000002640">
    <property type="component" value="Unassembled WGS sequence"/>
</dbReference>
<dbReference type="Pfam" id="PF13637">
    <property type="entry name" value="Ank_4"/>
    <property type="match status" value="1"/>
</dbReference>
<evidence type="ECO:0000313" key="1">
    <source>
        <dbReference type="EMBL" id="EGZ27052.1"/>
    </source>
</evidence>
<evidence type="ECO:0000313" key="2">
    <source>
        <dbReference type="Proteomes" id="UP000002640"/>
    </source>
</evidence>
<gene>
    <name evidence="1" type="ORF">PHYSODRAFT_320905</name>
</gene>
<dbReference type="SUPFAM" id="SSF48403">
    <property type="entry name" value="Ankyrin repeat"/>
    <property type="match status" value="1"/>
</dbReference>
<accession>G4YI41</accession>
<dbReference type="SMR" id="G4YI41"/>
<dbReference type="PANTHER" id="PTHR46586:SF3">
    <property type="entry name" value="ANKYRIN REPEAT-CONTAINING PROTEIN"/>
    <property type="match status" value="1"/>
</dbReference>
<dbReference type="GeneID" id="20644550"/>
<dbReference type="InterPro" id="IPR002110">
    <property type="entry name" value="Ankyrin_rpt"/>
</dbReference>
<dbReference type="InParanoid" id="G4YI41"/>
<reference evidence="1 2" key="1">
    <citation type="journal article" date="2006" name="Science">
        <title>Phytophthora genome sequences uncover evolutionary origins and mechanisms of pathogenesis.</title>
        <authorList>
            <person name="Tyler B.M."/>
            <person name="Tripathy S."/>
            <person name="Zhang X."/>
            <person name="Dehal P."/>
            <person name="Jiang R.H."/>
            <person name="Aerts A."/>
            <person name="Arredondo F.D."/>
            <person name="Baxter L."/>
            <person name="Bensasson D."/>
            <person name="Beynon J.L."/>
            <person name="Chapman J."/>
            <person name="Damasceno C.M."/>
            <person name="Dorrance A.E."/>
            <person name="Dou D."/>
            <person name="Dickerman A.W."/>
            <person name="Dubchak I.L."/>
            <person name="Garbelotto M."/>
            <person name="Gijzen M."/>
            <person name="Gordon S.G."/>
            <person name="Govers F."/>
            <person name="Grunwald N.J."/>
            <person name="Huang W."/>
            <person name="Ivors K.L."/>
            <person name="Jones R.W."/>
            <person name="Kamoun S."/>
            <person name="Krampis K."/>
            <person name="Lamour K.H."/>
            <person name="Lee M.K."/>
            <person name="McDonald W.H."/>
            <person name="Medina M."/>
            <person name="Meijer H.J."/>
            <person name="Nordberg E.K."/>
            <person name="Maclean D.J."/>
            <person name="Ospina-Giraldo M.D."/>
            <person name="Morris P.F."/>
            <person name="Phuntumart V."/>
            <person name="Putnam N.H."/>
            <person name="Rash S."/>
            <person name="Rose J.K."/>
            <person name="Sakihama Y."/>
            <person name="Salamov A.A."/>
            <person name="Savidor A."/>
            <person name="Scheuring C.F."/>
            <person name="Smith B.M."/>
            <person name="Sobral B.W."/>
            <person name="Terry A."/>
            <person name="Torto-Alalibo T.A."/>
            <person name="Win J."/>
            <person name="Xu Z."/>
            <person name="Zhang H."/>
            <person name="Grigoriev I.V."/>
            <person name="Rokhsar D.S."/>
            <person name="Boore J.L."/>
        </authorList>
    </citation>
    <scope>NUCLEOTIDE SEQUENCE [LARGE SCALE GENOMIC DNA]</scope>
    <source>
        <strain evidence="1 2">P6497</strain>
    </source>
</reference>
<dbReference type="KEGG" id="psoj:PHYSODRAFT_320905"/>
<dbReference type="EMBL" id="JH159151">
    <property type="protein sequence ID" value="EGZ27052.1"/>
    <property type="molecule type" value="Genomic_DNA"/>
</dbReference>